<evidence type="ECO:0000256" key="6">
    <source>
        <dbReference type="ARBA" id="ARBA00023194"/>
    </source>
</evidence>
<keyword evidence="3" id="KW-0596">Phosphopantetheine</keyword>
<dbReference type="SMR" id="O33956"/>
<dbReference type="SUPFAM" id="SSF50129">
    <property type="entry name" value="GroES-like"/>
    <property type="match status" value="1"/>
</dbReference>
<dbReference type="Pfam" id="PF08659">
    <property type="entry name" value="KR"/>
    <property type="match status" value="2"/>
</dbReference>
<comment type="pathway">
    <text evidence="2">Antibiotic biosynthesis.</text>
</comment>
<dbReference type="SUPFAM" id="SSF53901">
    <property type="entry name" value="Thiolase-like"/>
    <property type="match status" value="2"/>
</dbReference>
<dbReference type="InterPro" id="IPR016035">
    <property type="entry name" value="Acyl_Trfase/lysoPLipase"/>
</dbReference>
<dbReference type="FunFam" id="3.40.47.10:FF:000019">
    <property type="entry name" value="Polyketide synthase type I"/>
    <property type="match status" value="2"/>
</dbReference>
<dbReference type="InterPro" id="IPR011032">
    <property type="entry name" value="GroES-like_sf"/>
</dbReference>
<reference evidence="14" key="1">
    <citation type="submission" date="1996-11" db="EMBL/GenBank/DDBJ databases">
        <title>Sequence of Streptomyces fradiae tylactone synthase gene tylG.</title>
        <authorList>
            <person name="DeHoff B.S."/>
            <person name="Sutton K.L."/>
            <person name="Rosteck P.R.Jr."/>
        </authorList>
    </citation>
    <scope>NUCLEOTIDE SEQUENCE</scope>
</reference>
<dbReference type="SMART" id="SM00829">
    <property type="entry name" value="PKS_ER"/>
    <property type="match status" value="1"/>
</dbReference>
<dbReference type="Gene3D" id="3.90.180.10">
    <property type="entry name" value="Medium-chain alcohol dehydrogenases, catalytic domain"/>
    <property type="match status" value="1"/>
</dbReference>
<sequence length="3729" mass="389383">MSTENSTNVPASEDKLRAYLRRAMADLHESRERLRATEARAQEPIAVVGMGCRFPGGVGSPEALWRLVVEGVDAVSPFPGDRGWDVEGLYDPEPGVAGKSYVREGGFLHDAAEFDAEFFGISPREAVAMDPQQRLLLETSWEAIERAGIDPHSLHGSRTGVYAGVMYHDYGTGQTSATDTSGYSGTGTSGSVVSGRVAYTLGLEGPAVTVDTACSSSLVALHLAVQALRGGECDMALAGGVTVMAGPGMFVEFSRQRGLAADGRCKAFADGADGTAWAEGAGVVLVERLSDARRLGHPVLAVVCGSAVNQDGASNGLTAPSGPSQERVIRQALANARLTVADVDVVEAHGTGTRLGDPIEAQALLGTYGRDRDGGRPVWLGSLKSNIGHAQAAAGVAGVIKMVLAMRYGWLPRTLHVDEPSRHVDWSAGGVWLLTEAREWPGVDRPRRAAVSAFGVSGTNAHLILEAPDTAEAESATTPVRSEVSESAAVFDARSGVVPVVVSGRSRVVVREAAGRLAEVVEAGGVGLADVAVTMAGRSRFGYRAVVLARGEAELAGRLRALAGGDPDAGVVTGAVVDPETGSGGGGVVLVFPGQGTQWVGMGAGLLGSSEVFAASMRECARALSVHVGWDLLEVVSGGAGLERVDVVQPVTWAVMVSLARYWQAMGVDVAAVVGHSQGEIAAATVAGALSLEDAAAVVALRAGLIGRYLAGRGAMAAVPLPAGEVEAGLAKWPGVEVAAVNGPASTVVSGDRRAVAGYVAVCQAEGVQARLIPVDYASHSRHVEDLKGELERVLSGIRPRSPRVPVCSTVAGEQPGEPVFDAGYWFRNLRNRVEFSAVVGGLLEEGHRRFIEVSAHPVLVHAIEQTAEAADRSVHATGTLRRQDDSPHRLLTSTAEAWAHGATLTWDPALPPGHLTTLPTYPFNHHHYWLDTTPTTPATTTQSPTDAQNPADALPYKVSWKRLRDQDSLTARLDGRWLLVVPEASADPSVAEGVARELTARGATVESLTVEPGADRSRLRGLLVDATERDEAGPLRGIVSLLALAGDHAGADGARPVVPAGLAASLALIQAAGDAGTEAGLWAVTRGAVAAVPGDVPAPSQALLWGFGRVAGIELPHCWGGLLDLPTGPGDSGFRQLAATLAGRPAEDQVALRASGAYGRRLVRASAAGGADGWRPRGTVLVVGDTAEVAGPLVRWLLGNGARRVTLSGLSGPLPEELADVAARVTVAPCDPADRPALRTLLAEQAPTAVLVAPPAVPPTPLAEMTAEALAIALSAKTGLVDRLDSLLDEPDPLLEDGELDAFVVFSSVAGVWGGAGQGGYAAGTAYLDALAECRRAGGLPVTSVAWTPWLGTPAADSLGEQMSRAGITPLDPAASLDALARAVGRRAGCVTVADIDWERFASAYTATRPTPMFDEVPEVRRIQAAWAEAEADAARSGAGGDSQLLRSLRGRPEEAQLAELLRLVRTHAAAVLGLGSPGAVEARRSFKDLGFNSVTAVELRNRLKEATGLRLEVSLVFDHPDPASLARHLLDLALGQEPEETPRAFALEPAPNGEPIAIVSMACRMPGGVSTPEELWRLLRDGKDAIGPFPANRGWDLENLYDPDPDADGRTYVREGGFLHEAPDFDPSFFGISPREALAMDPQQRLLLETSWEALERAGIDPARLRGSRTGVFVGTNGQHYMPLLQNGGDSFDGYLGTGNSASVMSGRLSYVFGLEGPAVTVDTACSASLVALHLAVQAMRRGECDMALVGGATVMSTPEMLVEFSRQRVISANGRSRAFAAGADGVALGEGVGVLLVERLSDAERNGHPVLAVVRGSAVNQDGASNGLTAPNGPSQQRVIRQALADAGLRPEDIDAVEAHGTGTELGDPIEAEALLATYGRTRTADRPLWLGSLKSNIGHTQAAAGVAGVIKMVLALGNETLPRTLHVDEPTPRVDWSSGAVSLLTEPVDWPAGPSAPRRAAVSSFGISGTNAHTILEQAPVPAESRPGTEPADGTGAWENVTVPLLLSGHTEAALREQSTRLLNDLLEHPDEHPADVGYTLITGRAHFGHRAAVIGESREELLDALKALAEGREHHTVVRGDGTAHPDRRVVFVFPGQGSQWPSMARDLLDRAPAFRETAKACDAALSVHLDWSVLDVLQEKPDAPPLSRVDVVQPVLFTMMLSLAACWRDLGVHPAAVVGHSQGEIAAACVAGALSLEDAARIVALRSRAWLTLAGKGGMAAVSLPEARLRERIERFGQRLSVAAVNSPGTAAVAGDVDALRELLAELTAEGIRAKPIPGVDTAGHSAQVDGLKEHLFEVLAPVSPRSSDIPFYSTVTGAPLDTERLDAGYWYRNMREPVEFEKAVRALIADGYDLFLECNPHPMLAMSLDETLTDSGGHGTVMHTLRRQKGSAKDFGMALCLAYVNGLEIDGEALFGPDSRRVNPPTYPFQRERYWYHPTSGRRGDITAAGVAEAEHPLLGAGVELPETGGTVYTARFGPDSRPWLADHALLGTVLLPGTAILDLVLWAGERSGCGRVGELALQAPLVLPDSGDVELRLLVGGPDEEKRRTVTVHARPAAAGAEAPWTRHAEAVVLPATGEEPTPAPRPVPEPAGTTDPAAFYAEFAERGYDYGPAFQGFTAGARHGEDVVAEVALPSGLVADARHHRLHPALLDAALQAMILGTFFADDGRARMPFAVRGVRLHTAGADRLRVLISPAGDETVRLLCTDLATGAPVLEIDELVVRPVSGEQLAAGAPGRNGGELYRVDWTVLPEPAEVPAPRWALLGEDHAGLADVLGGTGGGCERYDTLTGLLEATTRSAGGILPDIVALSLPTAPEPGPQAVREVLSQALDAAQAWLAAGAETASARLVFVTGGAVATTADETVRDIAAAAVWGLVRSAQSEEPDRMVLLDLDGERPTARTLAAALASGEPQLAVRGSTVAAPRLAPAGPGPEDLVPPAGTTAWRLTPGGGTLEELSLAPAPDAEEPLAPGQVRIAVRAAGVNFRDALIALGMYPGKGTMGAEGAGVVVETAPDVTGLSAGDRVLGMWNGGFGPLVVADHRMVAPIPHGWSYAEAASVPAVLLTSYYALTRLARARTGQTVLVHAAAGGVGMATLQLARHLGLEVYATASTGKWDALQKHGIPDDRIADSRTLDFAERFLSRTGGRGVDIVLNSLAGEFVDASLRLLPRGGHFLELGKADVRDPRRIAAAHPGTDYRAFDLVQAGPDTVGEMLGELLELFAAGALRPLPLTAYGIRDARTALRTLSQARHTGKLVLTVPAGFDTHRTVLLTGGTGTLGQTLARHLVNRHGVRHLLLAGRTGAAAEGVAELIGELGELGAEVRVAACDAADRQRLTELLAGIPVEHPLGAVVHAAGTLDDGTIPSLTGENIDNVLRPKADAVLNLHELTRDADLSAFVLYSSSSALLGSPGQGAYAAANAFLDGFARYRKGLGLPALSLAWGLWGSNSRMAGHLDQSGMQRRLNRSGIMALTDAEGLALFDAAQDGGDALLVPMRLNRTALRASGRITPFLSGLAGGGPAAGERRPEVAAVSGTLAERLTGLTAQEGHALVLAEIRAHAAAVLGHGSDDSIPEDRAFKDLGFDSLTAVEMRNRLSAATGLRLPATLVFDHPTPGELAGHLSAELSADDAPGSASPLTELDRFEALFTALAPGTTKDTPGGAGALMIDEAERQEIAGRLAALAGLWNRLHGTTTAPEDGDTVADALEAADDHEIFAFLDERF</sequence>
<feature type="domain" description="Ketosynthase family 3 (KS3)" evidence="12">
    <location>
        <begin position="1555"/>
        <end position="1982"/>
    </location>
</feature>
<dbReference type="InterPro" id="IPR050091">
    <property type="entry name" value="PKS_NRPS_Biosynth_Enz"/>
</dbReference>
<evidence type="ECO:0000256" key="5">
    <source>
        <dbReference type="ARBA" id="ARBA00022679"/>
    </source>
</evidence>
<dbReference type="SMART" id="SM00826">
    <property type="entry name" value="PKS_DH"/>
    <property type="match status" value="1"/>
</dbReference>
<dbReference type="FunFam" id="1.10.1200.10:FF:000007">
    <property type="entry name" value="Probable polyketide synthase pks17"/>
    <property type="match status" value="2"/>
</dbReference>
<name>O33956_STRFR</name>
<evidence type="ECO:0000259" key="11">
    <source>
        <dbReference type="PROSITE" id="PS50075"/>
    </source>
</evidence>
<dbReference type="PANTHER" id="PTHR43775:SF51">
    <property type="entry name" value="INACTIVE PHENOLPHTHIOCEROL SYNTHESIS POLYKETIDE SYNTHASE TYPE I PKS1-RELATED"/>
    <property type="match status" value="1"/>
</dbReference>
<evidence type="ECO:0000256" key="9">
    <source>
        <dbReference type="PROSITE-ProRule" id="PRU01363"/>
    </source>
</evidence>
<evidence type="ECO:0000313" key="14">
    <source>
        <dbReference type="EMBL" id="AAB66506.1"/>
    </source>
</evidence>
<dbReference type="Gene3D" id="1.10.1200.10">
    <property type="entry name" value="ACP-like"/>
    <property type="match status" value="2"/>
</dbReference>
<dbReference type="InterPro" id="IPR055123">
    <property type="entry name" value="SpnB-like_Rossmann"/>
</dbReference>
<dbReference type="InterPro" id="IPR036299">
    <property type="entry name" value="Polyketide_synth_docking_sf"/>
</dbReference>
<keyword evidence="8" id="KW-0012">Acyltransferase</keyword>
<dbReference type="Pfam" id="PF02801">
    <property type="entry name" value="Ketoacyl-synt_C"/>
    <property type="match status" value="2"/>
</dbReference>
<evidence type="ECO:0000256" key="10">
    <source>
        <dbReference type="SAM" id="MobiDB-lite"/>
    </source>
</evidence>
<dbReference type="Gene3D" id="3.40.366.10">
    <property type="entry name" value="Malonyl-Coenzyme A Acyl Carrier Protein, domain 2"/>
    <property type="match status" value="2"/>
</dbReference>
<dbReference type="GO" id="GO:0006633">
    <property type="term" value="P:fatty acid biosynthetic process"/>
    <property type="evidence" value="ECO:0007669"/>
    <property type="project" value="InterPro"/>
</dbReference>
<dbReference type="InterPro" id="IPR016039">
    <property type="entry name" value="Thiolase-like"/>
</dbReference>
<dbReference type="GO" id="GO:0004312">
    <property type="term" value="F:fatty acid synthase activity"/>
    <property type="evidence" value="ECO:0007669"/>
    <property type="project" value="TreeGrafter"/>
</dbReference>
<dbReference type="CDD" id="cd05195">
    <property type="entry name" value="enoyl_red"/>
    <property type="match status" value="1"/>
</dbReference>
<dbReference type="Pfam" id="PF08990">
    <property type="entry name" value="Docking"/>
    <property type="match status" value="1"/>
</dbReference>
<dbReference type="InterPro" id="IPR006162">
    <property type="entry name" value="Ppantetheine_attach_site"/>
</dbReference>
<dbReference type="InterPro" id="IPR013968">
    <property type="entry name" value="PKS_KR"/>
</dbReference>
<feature type="compositionally biased region" description="Low complexity" evidence="10">
    <location>
        <begin position="935"/>
        <end position="949"/>
    </location>
</feature>
<dbReference type="SMART" id="SM00827">
    <property type="entry name" value="PKS_AT"/>
    <property type="match status" value="2"/>
</dbReference>
<dbReference type="SUPFAM" id="SSF52151">
    <property type="entry name" value="FabD/lysophospholipase-like"/>
    <property type="match status" value="2"/>
</dbReference>
<dbReference type="CDD" id="cd00833">
    <property type="entry name" value="PKS"/>
    <property type="match status" value="2"/>
</dbReference>
<dbReference type="InterPro" id="IPR049900">
    <property type="entry name" value="PKS_mFAS_DH"/>
</dbReference>
<dbReference type="InterPro" id="IPR013154">
    <property type="entry name" value="ADH-like_N"/>
</dbReference>
<reference evidence="15" key="2">
    <citation type="journal article" date="2024" name="FEBS J.">
        <title>Structural and computational insights into the substrate specificity of acyltransferase domains from modular polyketide synthases.</title>
        <authorList>
            <person name="Huang S."/>
            <person name="Ji H."/>
            <person name="Zheng J."/>
        </authorList>
    </citation>
    <scope>X-RAY CRYSTALLOGRAPHY (2.50 ANGSTROMS) OF 2007-2437</scope>
</reference>
<dbReference type="GO" id="GO:0016491">
    <property type="term" value="F:oxidoreductase activity"/>
    <property type="evidence" value="ECO:0007669"/>
    <property type="project" value="InterPro"/>
</dbReference>
<dbReference type="InterPro" id="IPR001227">
    <property type="entry name" value="Ac_transferase_dom_sf"/>
</dbReference>
<dbReference type="SMART" id="SM00822">
    <property type="entry name" value="PKS_KR"/>
    <property type="match status" value="2"/>
</dbReference>
<keyword evidence="7" id="KW-0511">Multifunctional enzyme</keyword>
<evidence type="ECO:0000256" key="4">
    <source>
        <dbReference type="ARBA" id="ARBA00022553"/>
    </source>
</evidence>
<dbReference type="InterPro" id="IPR036291">
    <property type="entry name" value="NAD(P)-bd_dom_sf"/>
</dbReference>
<proteinExistence type="evidence at protein level"/>
<keyword evidence="4" id="KW-0597">Phosphoprotein</keyword>
<dbReference type="FunFam" id="3.40.50.720:FF:000209">
    <property type="entry name" value="Polyketide synthase Pks12"/>
    <property type="match status" value="1"/>
</dbReference>
<dbReference type="SUPFAM" id="SSF47336">
    <property type="entry name" value="ACP-like"/>
    <property type="match status" value="2"/>
</dbReference>
<dbReference type="CDD" id="cd08952">
    <property type="entry name" value="KR_1_SDR_x"/>
    <property type="match status" value="1"/>
</dbReference>
<feature type="domain" description="Carrier" evidence="11">
    <location>
        <begin position="3557"/>
        <end position="3632"/>
    </location>
</feature>
<dbReference type="InterPro" id="IPR020843">
    <property type="entry name" value="ER"/>
</dbReference>
<dbReference type="PROSITE" id="PS52004">
    <property type="entry name" value="KS3_2"/>
    <property type="match status" value="2"/>
</dbReference>
<keyword evidence="15" id="KW-0002">3D-structure</keyword>
<dbReference type="Gene3D" id="3.40.47.10">
    <property type="match status" value="2"/>
</dbReference>
<evidence type="ECO:0000256" key="2">
    <source>
        <dbReference type="ARBA" id="ARBA00004792"/>
    </source>
</evidence>
<accession>O33956</accession>
<dbReference type="PROSITE" id="PS00606">
    <property type="entry name" value="KS3_1"/>
    <property type="match status" value="2"/>
</dbReference>
<dbReference type="KEGG" id="ag:AAB66506"/>
<dbReference type="PROSITE" id="PS50075">
    <property type="entry name" value="CARRIER"/>
    <property type="match status" value="2"/>
</dbReference>
<dbReference type="Pfam" id="PF22953">
    <property type="entry name" value="SpnB_Rossmann"/>
    <property type="match status" value="1"/>
</dbReference>
<evidence type="ECO:0000256" key="3">
    <source>
        <dbReference type="ARBA" id="ARBA00022450"/>
    </source>
</evidence>
<dbReference type="GO" id="GO:0008270">
    <property type="term" value="F:zinc ion binding"/>
    <property type="evidence" value="ECO:0007669"/>
    <property type="project" value="InterPro"/>
</dbReference>
<keyword evidence="6" id="KW-0045">Antibiotic biosynthesis</keyword>
<dbReference type="Gene3D" id="3.10.129.110">
    <property type="entry name" value="Polyketide synthase dehydratase"/>
    <property type="match status" value="1"/>
</dbReference>
<dbReference type="Pfam" id="PF13602">
    <property type="entry name" value="ADH_zinc_N_2"/>
    <property type="match status" value="1"/>
</dbReference>
<dbReference type="InterPro" id="IPR049552">
    <property type="entry name" value="PKS_DH_N"/>
</dbReference>
<evidence type="ECO:0007829" key="15">
    <source>
        <dbReference type="PDB" id="8JPU"/>
    </source>
</evidence>
<evidence type="ECO:0000259" key="12">
    <source>
        <dbReference type="PROSITE" id="PS52004"/>
    </source>
</evidence>
<dbReference type="InterPro" id="IPR014043">
    <property type="entry name" value="Acyl_transferase_dom"/>
</dbReference>
<dbReference type="PROSITE" id="PS52019">
    <property type="entry name" value="PKS_MFAS_DH"/>
    <property type="match status" value="1"/>
</dbReference>
<dbReference type="InterPro" id="IPR009081">
    <property type="entry name" value="PP-bd_ACP"/>
</dbReference>
<dbReference type="Pfam" id="PF08240">
    <property type="entry name" value="ADH_N"/>
    <property type="match status" value="1"/>
</dbReference>
<dbReference type="InterPro" id="IPR014031">
    <property type="entry name" value="Ketoacyl_synth_C"/>
</dbReference>
<dbReference type="SMART" id="SM00823">
    <property type="entry name" value="PKS_PP"/>
    <property type="match status" value="2"/>
</dbReference>
<dbReference type="InterPro" id="IPR002364">
    <property type="entry name" value="Quin_OxRdtase/zeta-crystal_CS"/>
</dbReference>
<dbReference type="PROSITE" id="PS01162">
    <property type="entry name" value="QOR_ZETA_CRYSTAL"/>
    <property type="match status" value="1"/>
</dbReference>
<dbReference type="PDB" id="8JPU">
    <property type="method" value="X-ray"/>
    <property type="resolution" value="2.50 A"/>
    <property type="chains" value="A/B/C/D=2007-2437"/>
</dbReference>
<dbReference type="SUPFAM" id="SSF55048">
    <property type="entry name" value="Probable ACP-binding domain of malonyl-CoA ACP transacylase"/>
    <property type="match status" value="2"/>
</dbReference>
<dbReference type="CDD" id="cd08956">
    <property type="entry name" value="KR_3_FAS_SDR_x"/>
    <property type="match status" value="1"/>
</dbReference>
<dbReference type="InterPro" id="IPR042104">
    <property type="entry name" value="PKS_dehydratase_sf"/>
</dbReference>
<dbReference type="InterPro" id="IPR020806">
    <property type="entry name" value="PKS_PP-bd"/>
</dbReference>
<feature type="region of interest" description="C-terminal hotdog fold" evidence="9">
    <location>
        <begin position="2600"/>
        <end position="2740"/>
    </location>
</feature>
<dbReference type="Pfam" id="PF22621">
    <property type="entry name" value="CurL-like_PKS_C"/>
    <property type="match status" value="1"/>
</dbReference>
<dbReference type="InterPro" id="IPR057326">
    <property type="entry name" value="KR_dom"/>
</dbReference>
<feature type="region of interest" description="N-terminal hotdog fold" evidence="9">
    <location>
        <begin position="2463"/>
        <end position="2588"/>
    </location>
</feature>
<protein>
    <submittedName>
        <fullName evidence="14">Tylactone synthase modules 4 &amp; 5</fullName>
    </submittedName>
</protein>
<dbReference type="EMBL" id="U78289">
    <property type="protein sequence ID" value="AAB66506.1"/>
    <property type="molecule type" value="Genomic_DNA"/>
</dbReference>
<dbReference type="InterPro" id="IPR018201">
    <property type="entry name" value="Ketoacyl_synth_AS"/>
</dbReference>
<evidence type="ECO:0000256" key="7">
    <source>
        <dbReference type="ARBA" id="ARBA00023268"/>
    </source>
</evidence>
<dbReference type="Pfam" id="PF14765">
    <property type="entry name" value="PS-DH"/>
    <property type="match status" value="1"/>
</dbReference>
<dbReference type="InterPro" id="IPR049551">
    <property type="entry name" value="PKS_DH_C"/>
</dbReference>
<feature type="active site" description="Proton acceptor; for dehydratase activity" evidence="9">
    <location>
        <position position="2495"/>
    </location>
</feature>
<dbReference type="SMART" id="SM00825">
    <property type="entry name" value="PKS_KS"/>
    <property type="match status" value="2"/>
</dbReference>
<dbReference type="FunFam" id="3.40.366.10:FF:000002">
    <property type="entry name" value="Probable polyketide synthase 2"/>
    <property type="match status" value="2"/>
</dbReference>
<evidence type="ECO:0000259" key="13">
    <source>
        <dbReference type="PROSITE" id="PS52019"/>
    </source>
</evidence>
<dbReference type="Pfam" id="PF00109">
    <property type="entry name" value="ketoacyl-synt"/>
    <property type="match status" value="2"/>
</dbReference>
<feature type="active site" description="Proton donor; for dehydratase activity" evidence="9">
    <location>
        <position position="2661"/>
    </location>
</feature>
<dbReference type="FunFam" id="3.90.180.10:FF:000032">
    <property type="entry name" value="Probable polyketide synthase pks1"/>
    <property type="match status" value="1"/>
</dbReference>
<dbReference type="InterPro" id="IPR015083">
    <property type="entry name" value="NorB/c/GfsB-D-like_docking"/>
</dbReference>
<gene>
    <name evidence="14" type="primary">tylG</name>
</gene>
<comment type="cofactor">
    <cofactor evidence="1">
        <name>pantetheine 4'-phosphate</name>
        <dbReference type="ChEBI" id="CHEBI:47942"/>
    </cofactor>
</comment>
<dbReference type="Pfam" id="PF21089">
    <property type="entry name" value="PKS_DH_N"/>
    <property type="match status" value="1"/>
</dbReference>
<feature type="region of interest" description="Disordered" evidence="10">
    <location>
        <begin position="935"/>
        <end position="954"/>
    </location>
</feature>
<dbReference type="GO" id="GO:0033068">
    <property type="term" value="P:macrolide biosynthetic process"/>
    <property type="evidence" value="ECO:0007669"/>
    <property type="project" value="UniProtKB-ARBA"/>
</dbReference>
<dbReference type="InterPro" id="IPR036736">
    <property type="entry name" value="ACP-like_sf"/>
</dbReference>
<feature type="domain" description="Ketosynthase family 3 (KS3)" evidence="12">
    <location>
        <begin position="42"/>
        <end position="467"/>
    </location>
</feature>
<evidence type="ECO:0000256" key="8">
    <source>
        <dbReference type="ARBA" id="ARBA00023315"/>
    </source>
</evidence>
<feature type="domain" description="Carrier" evidence="11">
    <location>
        <begin position="1460"/>
        <end position="1535"/>
    </location>
</feature>
<dbReference type="Gene3D" id="3.40.50.720">
    <property type="entry name" value="NAD(P)-binding Rossmann-like Domain"/>
    <property type="match status" value="2"/>
</dbReference>
<dbReference type="Gene3D" id="3.30.70.3290">
    <property type="match status" value="2"/>
</dbReference>
<dbReference type="SUPFAM" id="SSF101173">
    <property type="entry name" value="Docking domain B of the erythromycin polyketide synthase (DEBS)"/>
    <property type="match status" value="1"/>
</dbReference>
<dbReference type="InterPro" id="IPR020841">
    <property type="entry name" value="PKS_Beta-ketoAc_synthase_dom"/>
</dbReference>
<dbReference type="BioCyc" id="MetaCyc:MONOMER-18377"/>
<dbReference type="PROSITE" id="PS00012">
    <property type="entry name" value="PHOSPHOPANTETHEINE"/>
    <property type="match status" value="2"/>
</dbReference>
<dbReference type="PANTHER" id="PTHR43775">
    <property type="entry name" value="FATTY ACID SYNTHASE"/>
    <property type="match status" value="1"/>
</dbReference>
<dbReference type="Pfam" id="PF00698">
    <property type="entry name" value="Acyl_transf_1"/>
    <property type="match status" value="2"/>
</dbReference>
<dbReference type="SUPFAM" id="SSF51735">
    <property type="entry name" value="NAD(P)-binding Rossmann-fold domains"/>
    <property type="match status" value="5"/>
</dbReference>
<dbReference type="Pfam" id="PF00550">
    <property type="entry name" value="PP-binding"/>
    <property type="match status" value="2"/>
</dbReference>
<organism evidence="14">
    <name type="scientific">Streptomyces fradiae</name>
    <name type="common">Streptomyces roseoflavus</name>
    <dbReference type="NCBI Taxonomy" id="1906"/>
    <lineage>
        <taxon>Bacteria</taxon>
        <taxon>Bacillati</taxon>
        <taxon>Actinomycetota</taxon>
        <taxon>Actinomycetes</taxon>
        <taxon>Kitasatosporales</taxon>
        <taxon>Streptomycetaceae</taxon>
        <taxon>Streptomyces</taxon>
    </lineage>
</organism>
<dbReference type="InterPro" id="IPR014030">
    <property type="entry name" value="Ketoacyl_synth_N"/>
</dbReference>
<dbReference type="GO" id="GO:0004315">
    <property type="term" value="F:3-oxoacyl-[acyl-carrier-protein] synthase activity"/>
    <property type="evidence" value="ECO:0007669"/>
    <property type="project" value="InterPro"/>
</dbReference>
<dbReference type="InterPro" id="IPR020807">
    <property type="entry name" value="PKS_DH"/>
</dbReference>
<dbReference type="Gene3D" id="3.40.50.11460">
    <property type="match status" value="1"/>
</dbReference>
<feature type="domain" description="PKS/mFAS DH" evidence="13">
    <location>
        <begin position="2463"/>
        <end position="2740"/>
    </location>
</feature>
<dbReference type="GO" id="GO:0031177">
    <property type="term" value="F:phosphopantetheine binding"/>
    <property type="evidence" value="ECO:0007669"/>
    <property type="project" value="InterPro"/>
</dbReference>
<evidence type="ECO:0000256" key="1">
    <source>
        <dbReference type="ARBA" id="ARBA00001957"/>
    </source>
</evidence>
<dbReference type="InterPro" id="IPR016036">
    <property type="entry name" value="Malonyl_transacylase_ACP-bd"/>
</dbReference>
<keyword evidence="5" id="KW-0808">Transferase</keyword>
<dbReference type="SMART" id="SM01294">
    <property type="entry name" value="PKS_PP_betabranch"/>
    <property type="match status" value="2"/>
</dbReference>